<dbReference type="SUPFAM" id="SSF51197">
    <property type="entry name" value="Clavaminate synthase-like"/>
    <property type="match status" value="1"/>
</dbReference>
<dbReference type="Gene3D" id="2.60.120.330">
    <property type="entry name" value="B-lactam Antibiotic, Isopenicillin N Synthase, Chain"/>
    <property type="match status" value="1"/>
</dbReference>
<dbReference type="Proteomes" id="UP000708148">
    <property type="component" value="Unassembled WGS sequence"/>
</dbReference>
<sequence>MKDCYTWMPLQVRSSDRVYICDTGSGAVLELSFPGMQQLRRLPLFTRKEHVNTLAPVTEGSMWAVLHNLGQSQLAKIDLSSGMEVGRWNNVGVQSHGLVEWRYWFIMLDSGNGALLLVNPDNGRQMQIWKLPDDGRYLKGLTVADDVAYFGIAPLVDRQSRDDSQMSCELGAFDLIRNTLLWRRQLPTHGLLNVVGAPQWGESSTYKAVTSWARATPGAIRDMSQLQNDFVGGRWGSGVPFLNLEAKGHGSSRAGPQLILKQVNVSFLLEQILSLSSDKWSLAEQRRSNAVFTNRQSVSERFKPGMLSLTLIFSDNAGESVYWFPYFDLLRRALEPLVEEILGPNGMDHVIRLQLARMKPGTEVKKHVDSGGYAQLAHRIHVPLTSNGGVLFEVCTPEARSTSFFHTDEETCHGIDVAAGKAFEVNNRLPHRVVNSGQTDRIHLIMDAVEGIRRHTLLRPGQVCQYKETVEC</sequence>
<feature type="domain" description="Aspartyl/asparaginy/proline hydroxylase" evidence="2">
    <location>
        <begin position="350"/>
        <end position="448"/>
    </location>
</feature>
<reference evidence="3" key="1">
    <citation type="submission" date="2020-12" db="EMBL/GenBank/DDBJ databases">
        <authorList>
            <person name="Iha C."/>
        </authorList>
    </citation>
    <scope>NUCLEOTIDE SEQUENCE</scope>
</reference>
<dbReference type="InterPro" id="IPR011044">
    <property type="entry name" value="Quino_amine_DH_bsu"/>
</dbReference>
<evidence type="ECO:0000256" key="1">
    <source>
        <dbReference type="ARBA" id="ARBA00007730"/>
    </source>
</evidence>
<name>A0A8S1JEK5_9CHLO</name>
<dbReference type="Pfam" id="PF05118">
    <property type="entry name" value="Asp_Arg_Hydrox"/>
    <property type="match status" value="1"/>
</dbReference>
<evidence type="ECO:0000313" key="4">
    <source>
        <dbReference type="Proteomes" id="UP000708148"/>
    </source>
</evidence>
<comment type="similarity">
    <text evidence="1">Belongs to the aspartyl/asparaginyl beta-hydroxylase family.</text>
</comment>
<evidence type="ECO:0000259" key="2">
    <source>
        <dbReference type="Pfam" id="PF05118"/>
    </source>
</evidence>
<accession>A0A8S1JEK5</accession>
<keyword evidence="4" id="KW-1185">Reference proteome</keyword>
<dbReference type="EMBL" id="CAJHUC010002945">
    <property type="protein sequence ID" value="CAD7704722.1"/>
    <property type="molecule type" value="Genomic_DNA"/>
</dbReference>
<gene>
    <name evidence="3" type="ORF">OSTQU699_LOCUS10077</name>
</gene>
<organism evidence="3 4">
    <name type="scientific">Ostreobium quekettii</name>
    <dbReference type="NCBI Taxonomy" id="121088"/>
    <lineage>
        <taxon>Eukaryota</taxon>
        <taxon>Viridiplantae</taxon>
        <taxon>Chlorophyta</taxon>
        <taxon>core chlorophytes</taxon>
        <taxon>Ulvophyceae</taxon>
        <taxon>TCBD clade</taxon>
        <taxon>Bryopsidales</taxon>
        <taxon>Ostreobineae</taxon>
        <taxon>Ostreobiaceae</taxon>
        <taxon>Ostreobium</taxon>
    </lineage>
</organism>
<dbReference type="OrthoDB" id="411451at2759"/>
<dbReference type="SUPFAM" id="SSF50969">
    <property type="entry name" value="YVTN repeat-like/Quinoprotein amine dehydrogenase"/>
    <property type="match status" value="1"/>
</dbReference>
<dbReference type="InterPro" id="IPR007803">
    <property type="entry name" value="Asp/Arg/Pro-Hydrxlase"/>
</dbReference>
<dbReference type="AlphaFoldDB" id="A0A8S1JEK5"/>
<comment type="caution">
    <text evidence="3">The sequence shown here is derived from an EMBL/GenBank/DDBJ whole genome shotgun (WGS) entry which is preliminary data.</text>
</comment>
<proteinExistence type="inferred from homology"/>
<evidence type="ECO:0000313" key="3">
    <source>
        <dbReference type="EMBL" id="CAD7704722.1"/>
    </source>
</evidence>
<dbReference type="InterPro" id="IPR027443">
    <property type="entry name" value="IPNS-like_sf"/>
</dbReference>
<protein>
    <recommendedName>
        <fullName evidence="2">Aspartyl/asparaginy/proline hydroxylase domain-containing protein</fullName>
    </recommendedName>
</protein>